<evidence type="ECO:0000256" key="1">
    <source>
        <dbReference type="SAM" id="Phobius"/>
    </source>
</evidence>
<feature type="transmembrane region" description="Helical" evidence="1">
    <location>
        <begin position="230"/>
        <end position="246"/>
    </location>
</feature>
<keyword evidence="1" id="KW-0812">Transmembrane</keyword>
<name>A0ABX3MQG5_9RHOB</name>
<feature type="transmembrane region" description="Helical" evidence="1">
    <location>
        <begin position="144"/>
        <end position="160"/>
    </location>
</feature>
<feature type="transmembrane region" description="Helical" evidence="1">
    <location>
        <begin position="115"/>
        <end position="132"/>
    </location>
</feature>
<protein>
    <submittedName>
        <fullName evidence="2">Short-chain dehydrogenase</fullName>
    </submittedName>
</protein>
<feature type="transmembrane region" description="Helical" evidence="1">
    <location>
        <begin position="180"/>
        <end position="198"/>
    </location>
</feature>
<keyword evidence="1" id="KW-0472">Membrane</keyword>
<evidence type="ECO:0000313" key="2">
    <source>
        <dbReference type="EMBL" id="OOY13780.1"/>
    </source>
</evidence>
<dbReference type="Proteomes" id="UP000242224">
    <property type="component" value="Unassembled WGS sequence"/>
</dbReference>
<feature type="transmembrane region" description="Helical" evidence="1">
    <location>
        <begin position="374"/>
        <end position="398"/>
    </location>
</feature>
<comment type="caution">
    <text evidence="2">The sequence shown here is derived from an EMBL/GenBank/DDBJ whole genome shotgun (WGS) entry which is preliminary data.</text>
</comment>
<dbReference type="RefSeq" id="WP_078573967.1">
    <property type="nucleotide sequence ID" value="NZ_MPZS01000001.1"/>
</dbReference>
<feature type="transmembrane region" description="Helical" evidence="1">
    <location>
        <begin position="339"/>
        <end position="362"/>
    </location>
</feature>
<sequence>MSAMKRLFGEGFRVFFLAAGIWAVVSILVWGLYLGIHAAGGMLWDLPFTMAPHLWHGHEMIFGYGTAAMAGFFLTAVPNWTGAQAARHAFIASAAALWLAGRAAVWYSAALPDSLVASICLGFLPLLGAKLAMQLVKRPKPQNMMFLGLITLLWLGEWRVQLDWMGLPWGDAEAGLRGGLYALVAMIAVLGGRVTPAFTRNAIIRESLEAHGHEPAETALPEKRAHLEKLAIIAAIATAIGALAGLPDFIEGTVMLVFGLAQMTRMIGWKSGFAMTRPILAALHLAMALTGLGALLGGLALLGFGSEIGALHVTAIGGVGGMTLAMMSRATLGHTGRPLIAPYGIALSYALLPLAAALRWVASAFPAEFYFTGVLGSALVWTFAFALYLAALWPAFWLPRLPRMETSR</sequence>
<dbReference type="InterPro" id="IPR010266">
    <property type="entry name" value="NnrS"/>
</dbReference>
<feature type="transmembrane region" description="Helical" evidence="1">
    <location>
        <begin position="60"/>
        <end position="77"/>
    </location>
</feature>
<accession>A0ABX3MQG5</accession>
<reference evidence="2 3" key="1">
    <citation type="submission" date="2016-11" db="EMBL/GenBank/DDBJ databases">
        <title>A multilocus sequence analysis scheme for characterization of bacteria in the genus Thioclava.</title>
        <authorList>
            <person name="Liu Y."/>
            <person name="Shao Z."/>
        </authorList>
    </citation>
    <scope>NUCLEOTIDE SEQUENCE [LARGE SCALE GENOMIC DNA]</scope>
    <source>
        <strain evidence="2 3">11.10-0-13</strain>
    </source>
</reference>
<feature type="transmembrane region" description="Helical" evidence="1">
    <location>
        <begin position="89"/>
        <end position="109"/>
    </location>
</feature>
<keyword evidence="1" id="KW-1133">Transmembrane helix</keyword>
<evidence type="ECO:0000313" key="3">
    <source>
        <dbReference type="Proteomes" id="UP000242224"/>
    </source>
</evidence>
<feature type="transmembrane region" description="Helical" evidence="1">
    <location>
        <begin position="12"/>
        <end position="40"/>
    </location>
</feature>
<gene>
    <name evidence="2" type="ORF">BMG00_08470</name>
</gene>
<dbReference type="Pfam" id="PF05940">
    <property type="entry name" value="NnrS"/>
    <property type="match status" value="1"/>
</dbReference>
<feature type="transmembrane region" description="Helical" evidence="1">
    <location>
        <begin position="280"/>
        <end position="302"/>
    </location>
</feature>
<organism evidence="2 3">
    <name type="scientific">Thioclava marina</name>
    <dbReference type="NCBI Taxonomy" id="1915077"/>
    <lineage>
        <taxon>Bacteria</taxon>
        <taxon>Pseudomonadati</taxon>
        <taxon>Pseudomonadota</taxon>
        <taxon>Alphaproteobacteria</taxon>
        <taxon>Rhodobacterales</taxon>
        <taxon>Paracoccaceae</taxon>
        <taxon>Thioclava</taxon>
    </lineage>
</organism>
<feature type="transmembrane region" description="Helical" evidence="1">
    <location>
        <begin position="308"/>
        <end position="327"/>
    </location>
</feature>
<dbReference type="EMBL" id="MPZS01000001">
    <property type="protein sequence ID" value="OOY13780.1"/>
    <property type="molecule type" value="Genomic_DNA"/>
</dbReference>
<keyword evidence="3" id="KW-1185">Reference proteome</keyword>
<proteinExistence type="predicted"/>